<dbReference type="Gene3D" id="3.40.50.2000">
    <property type="entry name" value="Glycogen Phosphorylase B"/>
    <property type="match status" value="2"/>
</dbReference>
<reference evidence="4" key="1">
    <citation type="submission" date="2020-04" db="EMBL/GenBank/DDBJ databases">
        <authorList>
            <person name="Zhang T."/>
        </authorList>
    </citation>
    <scope>NUCLEOTIDE SEQUENCE</scope>
    <source>
        <strain evidence="4">HKST-UBA14</strain>
    </source>
</reference>
<feature type="domain" description="Glycosyl transferase family 1" evidence="2">
    <location>
        <begin position="189"/>
        <end position="335"/>
    </location>
</feature>
<dbReference type="EMBL" id="JAGQLK010000003">
    <property type="protein sequence ID" value="MCA9382764.1"/>
    <property type="molecule type" value="Genomic_DNA"/>
</dbReference>
<evidence type="ECO:0000259" key="3">
    <source>
        <dbReference type="Pfam" id="PF13439"/>
    </source>
</evidence>
<keyword evidence="1" id="KW-0808">Transferase</keyword>
<evidence type="ECO:0000313" key="5">
    <source>
        <dbReference type="Proteomes" id="UP000783287"/>
    </source>
</evidence>
<evidence type="ECO:0000313" key="4">
    <source>
        <dbReference type="EMBL" id="MCA9382764.1"/>
    </source>
</evidence>
<organism evidence="4 5">
    <name type="scientific">Candidatus Dojkabacteria bacterium</name>
    <dbReference type="NCBI Taxonomy" id="2099670"/>
    <lineage>
        <taxon>Bacteria</taxon>
        <taxon>Candidatus Dojkabacteria</taxon>
    </lineage>
</organism>
<comment type="caution">
    <text evidence="4">The sequence shown here is derived from an EMBL/GenBank/DDBJ whole genome shotgun (WGS) entry which is preliminary data.</text>
</comment>
<dbReference type="Pfam" id="PF13439">
    <property type="entry name" value="Glyco_transf_4"/>
    <property type="match status" value="1"/>
</dbReference>
<dbReference type="SUPFAM" id="SSF53756">
    <property type="entry name" value="UDP-Glycosyltransferase/glycogen phosphorylase"/>
    <property type="match status" value="1"/>
</dbReference>
<dbReference type="CDD" id="cd03809">
    <property type="entry name" value="GT4_MtfB-like"/>
    <property type="match status" value="1"/>
</dbReference>
<evidence type="ECO:0000259" key="2">
    <source>
        <dbReference type="Pfam" id="PF00534"/>
    </source>
</evidence>
<evidence type="ECO:0000256" key="1">
    <source>
        <dbReference type="ARBA" id="ARBA00022679"/>
    </source>
</evidence>
<reference evidence="4" key="2">
    <citation type="journal article" date="2021" name="Microbiome">
        <title>Successional dynamics and alternative stable states in a saline activated sludge microbial community over 9 years.</title>
        <authorList>
            <person name="Wang Y."/>
            <person name="Ye J."/>
            <person name="Ju F."/>
            <person name="Liu L."/>
            <person name="Boyd J.A."/>
            <person name="Deng Y."/>
            <person name="Parks D.H."/>
            <person name="Jiang X."/>
            <person name="Yin X."/>
            <person name="Woodcroft B.J."/>
            <person name="Tyson G.W."/>
            <person name="Hugenholtz P."/>
            <person name="Polz M.F."/>
            <person name="Zhang T."/>
        </authorList>
    </citation>
    <scope>NUCLEOTIDE SEQUENCE</scope>
    <source>
        <strain evidence="4">HKST-UBA14</strain>
    </source>
</reference>
<proteinExistence type="predicted"/>
<feature type="domain" description="Glycosyltransferase subfamily 4-like N-terminal" evidence="3">
    <location>
        <begin position="52"/>
        <end position="165"/>
    </location>
</feature>
<dbReference type="InterPro" id="IPR001296">
    <property type="entry name" value="Glyco_trans_1"/>
</dbReference>
<protein>
    <submittedName>
        <fullName evidence="4">Glycosyltransferase family 4 protein</fullName>
    </submittedName>
</protein>
<gene>
    <name evidence="4" type="ORF">KC909_00195</name>
</gene>
<dbReference type="InterPro" id="IPR028098">
    <property type="entry name" value="Glyco_trans_4-like_N"/>
</dbReference>
<dbReference type="GO" id="GO:0016757">
    <property type="term" value="F:glycosyltransferase activity"/>
    <property type="evidence" value="ECO:0007669"/>
    <property type="project" value="InterPro"/>
</dbReference>
<dbReference type="Pfam" id="PF00534">
    <property type="entry name" value="Glycos_transf_1"/>
    <property type="match status" value="1"/>
</dbReference>
<accession>A0A955L4J7</accession>
<dbReference type="Proteomes" id="UP000783287">
    <property type="component" value="Unassembled WGS sequence"/>
</dbReference>
<name>A0A955L4J7_9BACT</name>
<sequence length="360" mass="41221">MKIAIDLTPVEKSPAGIGQYTINLVSKLIEIDSTNEYFIYTTTPRLINNSENIVIKKPKGIASGLRWIMEASNDMKGRKIDYLISPSNHIFTRFFPRTIQFIHDLAPIKFSEFFPRTASIKYKYTSKIALKRAAQIVTISDTIKQELIEYYPKITADKIAVIRPALNKWINSDPSNEKEVLEKYELPGEYLMTLSTLEPRKNIVNLILGFAEYKKSSGSIARLVVVGKKGWFFSEIFETVKNLGLEEEIMFLGYVPDEELSAIYKNARGFAYLSYYEGFGMPPLEALYFNVPTLLSDIPVFRENFSGLVEFTEYEDPAMIANGIEKILSQRNFDVRDSVVENFNWTKSAQQLLDIINERS</sequence>
<dbReference type="PANTHER" id="PTHR46401">
    <property type="entry name" value="GLYCOSYLTRANSFERASE WBBK-RELATED"/>
    <property type="match status" value="1"/>
</dbReference>
<dbReference type="PANTHER" id="PTHR46401:SF2">
    <property type="entry name" value="GLYCOSYLTRANSFERASE WBBK-RELATED"/>
    <property type="match status" value="1"/>
</dbReference>
<dbReference type="AlphaFoldDB" id="A0A955L4J7"/>